<comment type="caution">
    <text evidence="1">The sequence shown here is derived from an EMBL/GenBank/DDBJ whole genome shotgun (WGS) entry which is preliminary data.</text>
</comment>
<organism evidence="1">
    <name type="scientific">bioreactor metagenome</name>
    <dbReference type="NCBI Taxonomy" id="1076179"/>
    <lineage>
        <taxon>unclassified sequences</taxon>
        <taxon>metagenomes</taxon>
        <taxon>ecological metagenomes</taxon>
    </lineage>
</organism>
<dbReference type="AlphaFoldDB" id="A0A645F2V4"/>
<gene>
    <name evidence="1" type="ORF">SDC9_155231</name>
</gene>
<dbReference type="EMBL" id="VSSQ01053965">
    <property type="protein sequence ID" value="MPN07956.1"/>
    <property type="molecule type" value="Genomic_DNA"/>
</dbReference>
<protein>
    <submittedName>
        <fullName evidence="1">Uncharacterized protein</fullName>
    </submittedName>
</protein>
<reference evidence="1" key="1">
    <citation type="submission" date="2019-08" db="EMBL/GenBank/DDBJ databases">
        <authorList>
            <person name="Kucharzyk K."/>
            <person name="Murdoch R.W."/>
            <person name="Higgins S."/>
            <person name="Loffler F."/>
        </authorList>
    </citation>
    <scope>NUCLEOTIDE SEQUENCE</scope>
</reference>
<name>A0A645F2V4_9ZZZZ</name>
<accession>A0A645F2V4</accession>
<sequence length="131" mass="15297">MIIRIIGEIRAQDIRLGNQKVGKMILIQHLFVVFFPKQHLAIFFHDIALAIVFRDKHLCSGIDIGSKPHIFGIRAVIITGIEYNVFGILRFEQKVYRRRNGRGQVGFPNTAYLYFRKTDHSQRETHEKNHP</sequence>
<proteinExistence type="predicted"/>
<evidence type="ECO:0000313" key="1">
    <source>
        <dbReference type="EMBL" id="MPN07956.1"/>
    </source>
</evidence>